<sequence length="80" mass="9441">MPTILRVGSFRFFFYSSERGEPPHIHVESNGGSAKFWLDPVELARSQGFRSQELQRLRLTVIEYRKTFEEAWNARHGRQT</sequence>
<dbReference type="EMBL" id="VJMF01000031">
    <property type="protein sequence ID" value="TRL35304.1"/>
    <property type="molecule type" value="Genomic_DNA"/>
</dbReference>
<protein>
    <submittedName>
        <fullName evidence="1">DUF4160 domain-containing protein</fullName>
    </submittedName>
</protein>
<evidence type="ECO:0000313" key="1">
    <source>
        <dbReference type="EMBL" id="TRL35304.1"/>
    </source>
</evidence>
<reference evidence="1 2" key="1">
    <citation type="submission" date="2019-07" db="EMBL/GenBank/DDBJ databases">
        <title>Ln-dependent methylotrophs.</title>
        <authorList>
            <person name="Tani A."/>
        </authorList>
    </citation>
    <scope>NUCLEOTIDE SEQUENCE [LARGE SCALE GENOMIC DNA]</scope>
    <source>
        <strain evidence="1 2">SM89A</strain>
    </source>
</reference>
<dbReference type="AlphaFoldDB" id="A0A549T098"/>
<name>A0A549T098_METSR</name>
<evidence type="ECO:0000313" key="2">
    <source>
        <dbReference type="Proteomes" id="UP000316781"/>
    </source>
</evidence>
<dbReference type="RefSeq" id="WP_142862553.1">
    <property type="nucleotide sequence ID" value="NZ_VJMF01000031.1"/>
</dbReference>
<accession>A0A549T098</accession>
<organism evidence="1 2">
    <name type="scientific">Methylosinus sporium</name>
    <dbReference type="NCBI Taxonomy" id="428"/>
    <lineage>
        <taxon>Bacteria</taxon>
        <taxon>Pseudomonadati</taxon>
        <taxon>Pseudomonadota</taxon>
        <taxon>Alphaproteobacteria</taxon>
        <taxon>Hyphomicrobiales</taxon>
        <taxon>Methylocystaceae</taxon>
        <taxon>Methylosinus</taxon>
    </lineage>
</organism>
<dbReference type="InterPro" id="IPR025427">
    <property type="entry name" value="DUF4160"/>
</dbReference>
<dbReference type="Proteomes" id="UP000316781">
    <property type="component" value="Unassembled WGS sequence"/>
</dbReference>
<comment type="caution">
    <text evidence="1">The sequence shown here is derived from an EMBL/GenBank/DDBJ whole genome shotgun (WGS) entry which is preliminary data.</text>
</comment>
<dbReference type="Pfam" id="PF13711">
    <property type="entry name" value="DUF4160"/>
    <property type="match status" value="1"/>
</dbReference>
<gene>
    <name evidence="1" type="ORF">FM996_07915</name>
</gene>
<proteinExistence type="predicted"/>